<dbReference type="Proteomes" id="UP000503462">
    <property type="component" value="Chromosome 2"/>
</dbReference>
<organism evidence="2 3">
    <name type="scientific">Peltaster fructicola</name>
    <dbReference type="NCBI Taxonomy" id="286661"/>
    <lineage>
        <taxon>Eukaryota</taxon>
        <taxon>Fungi</taxon>
        <taxon>Dikarya</taxon>
        <taxon>Ascomycota</taxon>
        <taxon>Pezizomycotina</taxon>
        <taxon>Dothideomycetes</taxon>
        <taxon>Dothideomycetes incertae sedis</taxon>
        <taxon>Peltaster</taxon>
    </lineage>
</organism>
<gene>
    <name evidence="2" type="ORF">AMS68_002104</name>
</gene>
<evidence type="ECO:0000313" key="2">
    <source>
        <dbReference type="EMBL" id="QIW96586.1"/>
    </source>
</evidence>
<dbReference type="Pfam" id="PF06985">
    <property type="entry name" value="HET"/>
    <property type="match status" value="1"/>
</dbReference>
<dbReference type="InterPro" id="IPR010730">
    <property type="entry name" value="HET"/>
</dbReference>
<proteinExistence type="predicted"/>
<dbReference type="PANTHER" id="PTHR10622:SF10">
    <property type="entry name" value="HET DOMAIN-CONTAINING PROTEIN"/>
    <property type="match status" value="1"/>
</dbReference>
<evidence type="ECO:0000313" key="3">
    <source>
        <dbReference type="Proteomes" id="UP000503462"/>
    </source>
</evidence>
<dbReference type="EMBL" id="CP051140">
    <property type="protein sequence ID" value="QIW96586.1"/>
    <property type="molecule type" value="Genomic_DNA"/>
</dbReference>
<feature type="domain" description="Heterokaryon incompatibility" evidence="1">
    <location>
        <begin position="23"/>
        <end position="109"/>
    </location>
</feature>
<dbReference type="OrthoDB" id="674604at2759"/>
<evidence type="ECO:0000259" key="1">
    <source>
        <dbReference type="Pfam" id="PF06985"/>
    </source>
</evidence>
<dbReference type="PANTHER" id="PTHR10622">
    <property type="entry name" value="HET DOMAIN-CONTAINING PROTEIN"/>
    <property type="match status" value="1"/>
</dbReference>
<sequence>MRLLSYVDGKLSISSDKPPKEPYAILSHTWHEDEEEVTYGDITQDRDITTKKGYAKLLWCLSQAAKAGITHVWIDTCCINKGDATELQQALNSMFAWYAESQICYVYLADIPYSFNWPAAFKDSRWFTRGWTLQELVAPKNVRFYTSDFRFIGSSYTLNDLVGEATGIDTTRPLDDVSLADRFSWSLGRTTTRPEDQSYCLLGILDVAMLPLYGENAERAQDKLFEAVEREYGRRTARSLMRRQLLWEIAQEIDVTRSATSVIDAQATEQDSVVDSDELGHRLPFPSHTNVQHRLLWSIEAGDLEVVEAMLTRPDLYFTEASLNEALDVSLALPFATIRTLLDHGAYFGEECRKRALFTLCGRQDEPPRDIVLTLLEDSALACSHRRHNQAPALRRALCQAEHLNTSRGIGASIRVDEGSGVQTLLCCAVFQGHNDLARTLLGRGALEAKGHTAEPVEDLLQKCCLDTNFDKPATLRIVLEHHTCRGSGAHRTLELLRSLRSAGEVVNEEMLQIVEDHLKLD</sequence>
<protein>
    <recommendedName>
        <fullName evidence="1">Heterokaryon incompatibility domain-containing protein</fullName>
    </recommendedName>
</protein>
<keyword evidence="3" id="KW-1185">Reference proteome</keyword>
<accession>A0A6H0XPA1</accession>
<dbReference type="AlphaFoldDB" id="A0A6H0XPA1"/>
<reference evidence="2 3" key="1">
    <citation type="journal article" date="2016" name="Sci. Rep.">
        <title>Peltaster fructicola genome reveals evolution from an invasive phytopathogen to an ectophytic parasite.</title>
        <authorList>
            <person name="Xu C."/>
            <person name="Chen H."/>
            <person name="Gleason M.L."/>
            <person name="Xu J.R."/>
            <person name="Liu H."/>
            <person name="Zhang R."/>
            <person name="Sun G."/>
        </authorList>
    </citation>
    <scope>NUCLEOTIDE SEQUENCE [LARGE SCALE GENOMIC DNA]</scope>
    <source>
        <strain evidence="2 3">LNHT1506</strain>
    </source>
</reference>
<name>A0A6H0XPA1_9PEZI</name>